<protein>
    <submittedName>
        <fullName evidence="2">Uncharacterized protein</fullName>
    </submittedName>
</protein>
<keyword evidence="1" id="KW-1133">Transmembrane helix</keyword>
<keyword evidence="1" id="KW-0472">Membrane</keyword>
<keyword evidence="2" id="KW-0934">Plastid</keyword>
<feature type="transmembrane region" description="Helical" evidence="1">
    <location>
        <begin position="12"/>
        <end position="34"/>
    </location>
</feature>
<proteinExistence type="predicted"/>
<evidence type="ECO:0000313" key="2">
    <source>
        <dbReference type="EMBL" id="WMP12205.1"/>
    </source>
</evidence>
<keyword evidence="2" id="KW-0150">Chloroplast</keyword>
<reference evidence="2" key="1">
    <citation type="journal article" date="2023" name="J. Phycol.">
        <title>Gene-rich plastid genomes of two parasitic red algal species, Laurencia australis and L. verruciformis (Rhodomelaceae, Ceramiales), and a taxonomic revision of Janczewskia.</title>
        <authorList>
            <person name="Preuss M."/>
            <person name="Diaz-Tapia P."/>
            <person name="Verbruggen H."/>
            <person name="Zuccarello G.C."/>
        </authorList>
    </citation>
    <scope>NUCLEOTIDE SEQUENCE</scope>
    <source>
        <strain evidence="2">PD4142</strain>
    </source>
</reference>
<dbReference type="EMBL" id="OQ908870">
    <property type="protein sequence ID" value="WMP12205.1"/>
    <property type="molecule type" value="Genomic_DNA"/>
</dbReference>
<accession>A0AA51NFB4</accession>
<geneLocation type="chloroplast" evidence="2"/>
<gene>
    <name evidence="2" type="primary">orf1172</name>
</gene>
<organism evidence="2">
    <name type="scientific">Laurencia verruciformis</name>
    <dbReference type="NCBI Taxonomy" id="3073068"/>
    <lineage>
        <taxon>Eukaryota</taxon>
        <taxon>Rhodophyta</taxon>
        <taxon>Florideophyceae</taxon>
        <taxon>Rhodymeniophycidae</taxon>
        <taxon>Ceramiales</taxon>
        <taxon>Rhodomelaceae</taxon>
        <taxon>Laurencieae</taxon>
        <taxon>Laurencia</taxon>
    </lineage>
</organism>
<dbReference type="AlphaFoldDB" id="A0AA51NFB4"/>
<keyword evidence="1" id="KW-0812">Transmembrane</keyword>
<evidence type="ECO:0000256" key="1">
    <source>
        <dbReference type="SAM" id="Phobius"/>
    </source>
</evidence>
<name>A0AA51NFB4_9FLOR</name>
<sequence>MIITFKYFIIKIRLIIQNIKCSTIYHLIFFGYLLRV</sequence>